<keyword evidence="1" id="KW-0863">Zinc-finger</keyword>
<dbReference type="Proteomes" id="UP001519460">
    <property type="component" value="Unassembled WGS sequence"/>
</dbReference>
<protein>
    <recommendedName>
        <fullName evidence="7">CCHC-type domain-containing protein</fullName>
    </recommendedName>
</protein>
<dbReference type="CDD" id="cd06093">
    <property type="entry name" value="PX_domain"/>
    <property type="match status" value="1"/>
</dbReference>
<organism evidence="5 6">
    <name type="scientific">Batillaria attramentaria</name>
    <dbReference type="NCBI Taxonomy" id="370345"/>
    <lineage>
        <taxon>Eukaryota</taxon>
        <taxon>Metazoa</taxon>
        <taxon>Spiralia</taxon>
        <taxon>Lophotrochozoa</taxon>
        <taxon>Mollusca</taxon>
        <taxon>Gastropoda</taxon>
        <taxon>Caenogastropoda</taxon>
        <taxon>Sorbeoconcha</taxon>
        <taxon>Cerithioidea</taxon>
        <taxon>Batillariidae</taxon>
        <taxon>Batillaria</taxon>
    </lineage>
</organism>
<feature type="compositionally biased region" description="Basic and acidic residues" evidence="2">
    <location>
        <begin position="1101"/>
        <end position="1110"/>
    </location>
</feature>
<feature type="domain" description="CCHC-type" evidence="3">
    <location>
        <begin position="1092"/>
        <end position="1107"/>
    </location>
</feature>
<dbReference type="InterPro" id="IPR001683">
    <property type="entry name" value="PX_dom"/>
</dbReference>
<comment type="caution">
    <text evidence="5">The sequence shown here is derived from an EMBL/GenBank/DDBJ whole genome shotgun (WGS) entry which is preliminary data.</text>
</comment>
<evidence type="ECO:0000259" key="3">
    <source>
        <dbReference type="PROSITE" id="PS50158"/>
    </source>
</evidence>
<dbReference type="InterPro" id="IPR013761">
    <property type="entry name" value="SAM/pointed_sf"/>
</dbReference>
<feature type="non-terminal residue" evidence="5">
    <location>
        <position position="1120"/>
    </location>
</feature>
<evidence type="ECO:0008006" key="7">
    <source>
        <dbReference type="Google" id="ProtNLM"/>
    </source>
</evidence>
<dbReference type="PROSITE" id="PS50195">
    <property type="entry name" value="PX"/>
    <property type="match status" value="1"/>
</dbReference>
<dbReference type="Gene3D" id="3.30.1520.10">
    <property type="entry name" value="Phox-like domain"/>
    <property type="match status" value="1"/>
</dbReference>
<dbReference type="InterPro" id="IPR001878">
    <property type="entry name" value="Znf_CCHC"/>
</dbReference>
<evidence type="ECO:0000259" key="4">
    <source>
        <dbReference type="PROSITE" id="PS50195"/>
    </source>
</evidence>
<dbReference type="InterPro" id="IPR057327">
    <property type="entry name" value="Vts1_dom"/>
</dbReference>
<dbReference type="EMBL" id="JACVVK020000014">
    <property type="protein sequence ID" value="KAK7504643.1"/>
    <property type="molecule type" value="Genomic_DNA"/>
</dbReference>
<proteinExistence type="predicted"/>
<feature type="region of interest" description="Disordered" evidence="2">
    <location>
        <begin position="891"/>
        <end position="951"/>
    </location>
</feature>
<dbReference type="SUPFAM" id="SSF64268">
    <property type="entry name" value="PX domain"/>
    <property type="match status" value="1"/>
</dbReference>
<keyword evidence="6" id="KW-1185">Reference proteome</keyword>
<evidence type="ECO:0000313" key="5">
    <source>
        <dbReference type="EMBL" id="KAK7504643.1"/>
    </source>
</evidence>
<keyword evidence="1" id="KW-0479">Metal-binding</keyword>
<feature type="region of interest" description="Disordered" evidence="2">
    <location>
        <begin position="1093"/>
        <end position="1120"/>
    </location>
</feature>
<feature type="region of interest" description="Disordered" evidence="2">
    <location>
        <begin position="567"/>
        <end position="669"/>
    </location>
</feature>
<dbReference type="Pfam" id="PF26034">
    <property type="entry name" value="PHAT_SMAUG"/>
    <property type="match status" value="1"/>
</dbReference>
<accession>A0ABD0LZT4</accession>
<dbReference type="InterPro" id="IPR058599">
    <property type="entry name" value="PHAT_Smg/ZCCHC2-like"/>
</dbReference>
<dbReference type="Pfam" id="PF00787">
    <property type="entry name" value="PX"/>
    <property type="match status" value="1"/>
</dbReference>
<evidence type="ECO:0000256" key="2">
    <source>
        <dbReference type="SAM" id="MobiDB-lite"/>
    </source>
</evidence>
<feature type="compositionally biased region" description="Low complexity" evidence="2">
    <location>
        <begin position="415"/>
        <end position="446"/>
    </location>
</feature>
<dbReference type="Gene3D" id="1.10.150.50">
    <property type="entry name" value="Transcription Factor, Ets-1"/>
    <property type="match status" value="1"/>
</dbReference>
<evidence type="ECO:0000313" key="6">
    <source>
        <dbReference type="Proteomes" id="UP001519460"/>
    </source>
</evidence>
<dbReference type="InterPro" id="IPR036871">
    <property type="entry name" value="PX_dom_sf"/>
</dbReference>
<name>A0ABD0LZT4_9CAEN</name>
<feature type="region of interest" description="Disordered" evidence="2">
    <location>
        <begin position="406"/>
        <end position="454"/>
    </location>
</feature>
<reference evidence="5 6" key="1">
    <citation type="journal article" date="2023" name="Sci. Data">
        <title>Genome assembly of the Korean intertidal mud-creeper Batillaria attramentaria.</title>
        <authorList>
            <person name="Patra A.K."/>
            <person name="Ho P.T."/>
            <person name="Jun S."/>
            <person name="Lee S.J."/>
            <person name="Kim Y."/>
            <person name="Won Y.J."/>
        </authorList>
    </citation>
    <scope>NUCLEOTIDE SEQUENCE [LARGE SCALE GENOMIC DNA]</scope>
    <source>
        <strain evidence="5">Wonlab-2016</strain>
    </source>
</reference>
<dbReference type="PROSITE" id="PS50158">
    <property type="entry name" value="ZF_CCHC"/>
    <property type="match status" value="1"/>
</dbReference>
<dbReference type="InterPro" id="IPR042344">
    <property type="entry name" value="ZCCHC14"/>
</dbReference>
<gene>
    <name evidence="5" type="ORF">BaRGS_00004129</name>
</gene>
<feature type="compositionally biased region" description="Low complexity" evidence="2">
    <location>
        <begin position="570"/>
        <end position="580"/>
    </location>
</feature>
<keyword evidence="1" id="KW-0862">Zinc</keyword>
<evidence type="ECO:0000256" key="1">
    <source>
        <dbReference type="PROSITE-ProRule" id="PRU00047"/>
    </source>
</evidence>
<dbReference type="Pfam" id="PF25479">
    <property type="entry name" value="Vts1"/>
    <property type="match status" value="1"/>
</dbReference>
<dbReference type="GO" id="GO:0008270">
    <property type="term" value="F:zinc ion binding"/>
    <property type="evidence" value="ECO:0007669"/>
    <property type="project" value="UniProtKB-KW"/>
</dbReference>
<dbReference type="PANTHER" id="PTHR16195">
    <property type="entry name" value="ZINC FINGER CCHC DOMAIN CONTAINING PROTEIN"/>
    <property type="match status" value="1"/>
</dbReference>
<feature type="compositionally biased region" description="Polar residues" evidence="2">
    <location>
        <begin position="891"/>
        <end position="915"/>
    </location>
</feature>
<sequence>MVCKEDLCRWFKNLSPRKRIEYMCGLLHMCLPLELRFLGTVLENYGKKDYHYLRDGEIKANNPAEIVKHRDLPAECLRAKIMTSIALLHSANTACAQAIFDTIESNLDGAFGPSDDSKAMDHVLTILTLAANHPAFLFQQRKRLYEHLRRLDEQRRDKFRDNADDDDPPLDLYPEPQQQYHSEDTLHFPQAPLCNRHSPVPQAQSHKVCIQAIEVKSSRKSGDRPKDPEVYTIQTTWSNGQITEVEKKFKEVQEFHRQLIDLFPEDSPKAPNGKIPAFQVPNQQQHSNRVEHMSEQFRSLNTFFKLLSSVPSHILECDHMTQFFKGVVVRPAQPLPSFPPNVPYQPMPDDEESVNMMPGNVMKSIPVRNSQYLFYLNDANRIPRFASFPHPYFALAQQRFHPSHACPYLSPPHHVPQQQPSPSSPVSNPSSTNSSPNNSRSGSPAPQGAAPDTTASVTQLLKLLSLEKYAPVLGQYSVEQLTAMSTEEMSKLGLPREAQNTLHSKLDQINSEKPVLINGLIENPGYPSSSASPASPSTLAWMPLSPGGTALTYPYLYRPGMPASPRSIFSAADSSPSDVASPPPSPGPPQSLPCKLQAGDTSDGSEDTDRDKSEATSEAAKGNVYYSKSAQVKVSPGGGRGGAGSPHPAPNTARLTPPDDPTKAAMMQPQQAMHPAAMVQFYPHLHPHPHHIPAAQGLHGQYMDPKGDVALMGVAAGAHSLNSNTNNNFTTEQGPIMSTGIPMRQPLLQAGAVRPPFKAGQPQPAHTNMTGVLQGKNLITMPADPKPGSPIIPVYPIRPQDMQAQMAPGIVTSSAPTLDSGVAQRLPMYHLPLGRGQGGPITTPLPPGHQAQTVIPYPTLITRSVSTTLTGSGNAGMTVSSAHMVTTVTASHAPTPNTTTSQRSPSHNGNSGQRDSVSELGGNDPSLRSSPLQGNGGNVGSVGAAPSPPTLAHHAQCQMCQGYSGQVPVMYPPSYHQPYWLSQAPNGLLPQAAMSGFYAQGQPMLTNGFAPDVYSYNHPGYPTVTPTGQIHPMLYGNSVYQGVPAQQNAAAPAVSVGANGSGAPVQAPPVGAAAVSVSQGNTVTTKARKEGCYNCGSSSHKPSECQEKSMENMSGKKTLR</sequence>
<feature type="compositionally biased region" description="Pro residues" evidence="2">
    <location>
        <begin position="581"/>
        <end position="591"/>
    </location>
</feature>
<dbReference type="PANTHER" id="PTHR16195:SF16">
    <property type="entry name" value="ZINC FINGER CCHC DOMAIN-CONTAINING PROTEIN 14"/>
    <property type="match status" value="1"/>
</dbReference>
<feature type="domain" description="PX" evidence="4">
    <location>
        <begin position="209"/>
        <end position="331"/>
    </location>
</feature>
<dbReference type="SMART" id="SM00312">
    <property type="entry name" value="PX"/>
    <property type="match status" value="1"/>
</dbReference>
<dbReference type="AlphaFoldDB" id="A0ABD0LZT4"/>